<evidence type="ECO:0000256" key="6">
    <source>
        <dbReference type="ARBA" id="ARBA00022801"/>
    </source>
</evidence>
<evidence type="ECO:0000313" key="12">
    <source>
        <dbReference type="Proteomes" id="UP001084650"/>
    </source>
</evidence>
<evidence type="ECO:0000256" key="7">
    <source>
        <dbReference type="ARBA" id="ARBA00022840"/>
    </source>
</evidence>
<dbReference type="PANTHER" id="PTHR40765">
    <property type="entry name" value="ESX-2 SECRETION SYSTEM ATPASE ECCB2"/>
    <property type="match status" value="1"/>
</dbReference>
<dbReference type="Pfam" id="PF05108">
    <property type="entry name" value="T7SS_ESX1_EccB"/>
    <property type="match status" value="1"/>
</dbReference>
<dbReference type="InterPro" id="IPR042485">
    <property type="entry name" value="T7SS_EccB_R3"/>
</dbReference>
<dbReference type="Gene3D" id="2.40.50.910">
    <property type="entry name" value="Type VII secretion system EccB, repeat 3 domain"/>
    <property type="match status" value="1"/>
</dbReference>
<organism evidence="11 12">
    <name type="scientific">Mycolicibacterium iranicum</name>
    <name type="common">Mycobacterium iranicum</name>
    <dbReference type="NCBI Taxonomy" id="912594"/>
    <lineage>
        <taxon>Bacteria</taxon>
        <taxon>Bacillati</taxon>
        <taxon>Actinomycetota</taxon>
        <taxon>Actinomycetes</taxon>
        <taxon>Mycobacteriales</taxon>
        <taxon>Mycobacteriaceae</taxon>
        <taxon>Mycolicibacterium</taxon>
    </lineage>
</organism>
<dbReference type="Gene3D" id="3.30.2390.20">
    <property type="entry name" value="Type VII secretion system EccB, repeat 1 domain"/>
    <property type="match status" value="1"/>
</dbReference>
<comment type="similarity">
    <text evidence="2">Belongs to the EccB family.</text>
</comment>
<comment type="caution">
    <text evidence="11">The sequence shown here is derived from an EMBL/GenBank/DDBJ whole genome shotgun (WGS) entry which is preliminary data.</text>
</comment>
<feature type="transmembrane region" description="Helical" evidence="10">
    <location>
        <begin position="42"/>
        <end position="64"/>
    </location>
</feature>
<comment type="subcellular location">
    <subcellularLocation>
        <location evidence="1">Cell membrane</location>
        <topology evidence="1">Single-pass membrane protein</topology>
    </subcellularLocation>
</comment>
<evidence type="ECO:0000256" key="5">
    <source>
        <dbReference type="ARBA" id="ARBA00022741"/>
    </source>
</evidence>
<evidence type="ECO:0000256" key="4">
    <source>
        <dbReference type="ARBA" id="ARBA00022692"/>
    </source>
</evidence>
<gene>
    <name evidence="11" type="primary">eccB</name>
    <name evidence="11" type="ORF">OY187_21835</name>
</gene>
<dbReference type="RefSeq" id="WP_268787216.1">
    <property type="nucleotide sequence ID" value="NZ_JAPQYE010000011.1"/>
</dbReference>
<dbReference type="InterPro" id="IPR044857">
    <property type="entry name" value="T7SS_EccB_R1"/>
</dbReference>
<evidence type="ECO:0000256" key="1">
    <source>
        <dbReference type="ARBA" id="ARBA00004162"/>
    </source>
</evidence>
<evidence type="ECO:0000256" key="9">
    <source>
        <dbReference type="ARBA" id="ARBA00023136"/>
    </source>
</evidence>
<accession>A0ABT4HKI3</accession>
<keyword evidence="4 10" id="KW-0812">Transmembrane</keyword>
<dbReference type="Proteomes" id="UP001084650">
    <property type="component" value="Unassembled WGS sequence"/>
</dbReference>
<reference evidence="11" key="1">
    <citation type="submission" date="2022-12" db="EMBL/GenBank/DDBJ databases">
        <title>Whole genome sequence of Mycolicibacterium iranicum strain SBH312.</title>
        <authorList>
            <person name="Jani J."/>
            <person name="Arifin Mustapha Z."/>
            <person name="Ahmed K."/>
            <person name="Kai Ling C."/>
        </authorList>
    </citation>
    <scope>NUCLEOTIDE SEQUENCE</scope>
    <source>
        <strain evidence="11">SBH312</strain>
    </source>
</reference>
<dbReference type="PANTHER" id="PTHR40765:SF2">
    <property type="entry name" value="ESX-2 SECRETION SYSTEM ATPASE ECCB2"/>
    <property type="match status" value="1"/>
</dbReference>
<name>A0ABT4HKI3_MYCIR</name>
<dbReference type="EMBL" id="JAPQYE010000011">
    <property type="protein sequence ID" value="MCZ0730696.1"/>
    <property type="molecule type" value="Genomic_DNA"/>
</dbReference>
<evidence type="ECO:0000313" key="11">
    <source>
        <dbReference type="EMBL" id="MCZ0730696.1"/>
    </source>
</evidence>
<sequence length="486" mass="51510">MPFIPSTKLQVTGYKFLVNRLTHALTRHDTSMRHDPNRSATMAAMAGFLVAALVAVGAVALAYFKPQGLRDNSPIVQARETSELFVTIDSKLHPVLNLVSAQLIVGKPDTPALVKTSEVQNMARGSLVGIAGAPSRVFQPAQMDSVWTACDVIDRPGTARPAVTTAVIASDQQQLLSADPSAARIVQGPDEATWLLTGDQRRRIDIDDTALVLGLGLQRFPSIDVISEDLFNAIPAGRPISSPVIPQGGSVPGYAVSPGIVVGSVIRVPSGEDTDWYVVLADGVQKISEVMAAVIRNTNAYGADVAPTVSQDVVARLPAANPGLDTSMFPESPLHSSPSMEEPVTCWQWVKAAGEQQSRTVLTFRSGLPLDAEQQLLWQHELVSRPTVSMYAPPGSGFFVQTTGSDPRSPARETLWWVSDAGVRYGLMSSREGTSTEKALGLSSPIPAPWAVLAILADGPGLSKQAALISQDTIAAGNGDTEGGLR</sequence>
<evidence type="ECO:0000256" key="10">
    <source>
        <dbReference type="SAM" id="Phobius"/>
    </source>
</evidence>
<dbReference type="NCBIfam" id="TIGR03919">
    <property type="entry name" value="T7SS_EccB"/>
    <property type="match status" value="1"/>
</dbReference>
<keyword evidence="8 10" id="KW-1133">Transmembrane helix</keyword>
<keyword evidence="5" id="KW-0547">Nucleotide-binding</keyword>
<dbReference type="InterPro" id="IPR007795">
    <property type="entry name" value="T7SS_EccB"/>
</dbReference>
<keyword evidence="3" id="KW-1003">Cell membrane</keyword>
<evidence type="ECO:0000256" key="8">
    <source>
        <dbReference type="ARBA" id="ARBA00022989"/>
    </source>
</evidence>
<keyword evidence="12" id="KW-1185">Reference proteome</keyword>
<proteinExistence type="inferred from homology"/>
<keyword evidence="9 10" id="KW-0472">Membrane</keyword>
<protein>
    <submittedName>
        <fullName evidence="11">Type VII secretion protein EccB</fullName>
    </submittedName>
</protein>
<evidence type="ECO:0000256" key="3">
    <source>
        <dbReference type="ARBA" id="ARBA00022475"/>
    </source>
</evidence>
<keyword evidence="6" id="KW-0378">Hydrolase</keyword>
<evidence type="ECO:0000256" key="2">
    <source>
        <dbReference type="ARBA" id="ARBA00008149"/>
    </source>
</evidence>
<keyword evidence="7" id="KW-0067">ATP-binding</keyword>